<evidence type="ECO:0000256" key="1">
    <source>
        <dbReference type="ARBA" id="ARBA00006723"/>
    </source>
</evidence>
<dbReference type="EMBL" id="CP050292">
    <property type="protein sequence ID" value="QND73628.1"/>
    <property type="molecule type" value="Genomic_DNA"/>
</dbReference>
<dbReference type="PANTHER" id="PTHR35530:SF1">
    <property type="entry name" value="2-HYDROXYMUCONATE TAUTOMERASE"/>
    <property type="match status" value="1"/>
</dbReference>
<evidence type="ECO:0000313" key="4">
    <source>
        <dbReference type="EMBL" id="QND73628.1"/>
    </source>
</evidence>
<dbReference type="Pfam" id="PF01361">
    <property type="entry name" value="Tautomerase"/>
    <property type="match status" value="1"/>
</dbReference>
<comment type="similarity">
    <text evidence="1">Belongs to the 4-oxalocrotonate tautomerase family.</text>
</comment>
<dbReference type="InterPro" id="IPR004370">
    <property type="entry name" value="4-OT-like_dom"/>
</dbReference>
<dbReference type="SUPFAM" id="SSF55331">
    <property type="entry name" value="Tautomerase/MIF"/>
    <property type="match status" value="1"/>
</dbReference>
<feature type="domain" description="4-oxalocrotonate tautomerase-like" evidence="3">
    <location>
        <begin position="2"/>
        <end position="65"/>
    </location>
</feature>
<gene>
    <name evidence="4" type="ORF">HB776_22310</name>
</gene>
<evidence type="ECO:0000256" key="2">
    <source>
        <dbReference type="ARBA" id="ARBA00023235"/>
    </source>
</evidence>
<organism evidence="4 5">
    <name type="scientific">Tardiphaga robiniae</name>
    <dbReference type="NCBI Taxonomy" id="943830"/>
    <lineage>
        <taxon>Bacteria</taxon>
        <taxon>Pseudomonadati</taxon>
        <taxon>Pseudomonadota</taxon>
        <taxon>Alphaproteobacteria</taxon>
        <taxon>Hyphomicrobiales</taxon>
        <taxon>Nitrobacteraceae</taxon>
        <taxon>Tardiphaga</taxon>
    </lineage>
</organism>
<dbReference type="PANTHER" id="PTHR35530">
    <property type="entry name" value="TAUTOMERASE-RELATED"/>
    <property type="match status" value="1"/>
</dbReference>
<proteinExistence type="inferred from homology"/>
<evidence type="ECO:0000313" key="5">
    <source>
        <dbReference type="Proteomes" id="UP000515291"/>
    </source>
</evidence>
<dbReference type="GO" id="GO:0016853">
    <property type="term" value="F:isomerase activity"/>
    <property type="evidence" value="ECO:0007669"/>
    <property type="project" value="UniProtKB-KW"/>
</dbReference>
<accession>A0A7G6U3P6</accession>
<dbReference type="Gene3D" id="3.30.429.10">
    <property type="entry name" value="Macrophage Migration Inhibitory Factor"/>
    <property type="match status" value="1"/>
</dbReference>
<sequence>MPIVTIQVTREGTLSGFESITAAEKAALIKGASLLLLDVLNKPLEATFVVIEEIDPSNWGWGGLPVLEYRKKLAIEHRQPHEAPER</sequence>
<keyword evidence="2" id="KW-0413">Isomerase</keyword>
<dbReference type="InterPro" id="IPR014347">
    <property type="entry name" value="Tautomerase/MIF_sf"/>
</dbReference>
<dbReference type="Proteomes" id="UP000515291">
    <property type="component" value="Chromosome"/>
</dbReference>
<reference evidence="5" key="1">
    <citation type="journal article" date="2020" name="Mol. Plant Microbe">
        <title>Rhizobial microsymbionts of the narrowly endemic Oxytropis species growing in Kamchatka are characterized by significant genetic diversity and possess a set of genes that are associated with T3SS and T6SS secretion systems and can affect the development of symbiosis.</title>
        <authorList>
            <person name="Safronova V."/>
            <person name="Guro P."/>
            <person name="Sazanova A."/>
            <person name="Kuznetsova I."/>
            <person name="Belimov A."/>
            <person name="Yakubov V."/>
            <person name="Chirak E."/>
            <person name="Afonin A."/>
            <person name="Gogolev Y."/>
            <person name="Andronov E."/>
            <person name="Tikhonovich I."/>
        </authorList>
    </citation>
    <scope>NUCLEOTIDE SEQUENCE [LARGE SCALE GENOMIC DNA]</scope>
    <source>
        <strain evidence="5">581</strain>
    </source>
</reference>
<dbReference type="RefSeq" id="WP_184512301.1">
    <property type="nucleotide sequence ID" value="NZ_CP050292.1"/>
</dbReference>
<name>A0A7G6U3P6_9BRAD</name>
<evidence type="ECO:0000259" key="3">
    <source>
        <dbReference type="Pfam" id="PF01361"/>
    </source>
</evidence>
<protein>
    <submittedName>
        <fullName evidence="4">4-oxalocrotonate tautomerase family protein</fullName>
    </submittedName>
</protein>
<dbReference type="KEGG" id="trb:HB776_22310"/>
<dbReference type="AlphaFoldDB" id="A0A7G6U3P6"/>